<dbReference type="GO" id="GO:0055129">
    <property type="term" value="P:L-proline biosynthetic process"/>
    <property type="evidence" value="ECO:0007669"/>
    <property type="project" value="UniProtKB-UniRule"/>
</dbReference>
<evidence type="ECO:0000256" key="2">
    <source>
        <dbReference type="ARBA" id="ARBA00022650"/>
    </source>
</evidence>
<dbReference type="GO" id="GO:0005737">
    <property type="term" value="C:cytoplasm"/>
    <property type="evidence" value="ECO:0007669"/>
    <property type="project" value="UniProtKB-SubCell"/>
</dbReference>
<evidence type="ECO:0000313" key="12">
    <source>
        <dbReference type="EMBL" id="THB61607.1"/>
    </source>
</evidence>
<dbReference type="UniPathway" id="UPA00098">
    <property type="reaction ID" value="UER00361"/>
</dbReference>
<comment type="pathway">
    <text evidence="6 9">Amino-acid biosynthesis; L-proline biosynthesis; L-proline from L-glutamate 5-semialdehyde: step 1/1.</text>
</comment>
<evidence type="ECO:0000256" key="8">
    <source>
        <dbReference type="PIRSR" id="PIRSR000193-1"/>
    </source>
</evidence>
<name>A0A4S3B5M0_9ENTE</name>
<comment type="catalytic activity">
    <reaction evidence="6 9">
        <text>L-proline + NADP(+) = (S)-1-pyrroline-5-carboxylate + NADPH + 2 H(+)</text>
        <dbReference type="Rhea" id="RHEA:14109"/>
        <dbReference type="ChEBI" id="CHEBI:15378"/>
        <dbReference type="ChEBI" id="CHEBI:17388"/>
        <dbReference type="ChEBI" id="CHEBI:57783"/>
        <dbReference type="ChEBI" id="CHEBI:58349"/>
        <dbReference type="ChEBI" id="CHEBI:60039"/>
        <dbReference type="EC" id="1.5.1.2"/>
    </reaction>
</comment>
<dbReference type="PANTHER" id="PTHR11645:SF0">
    <property type="entry name" value="PYRROLINE-5-CARBOXYLATE REDUCTASE 3"/>
    <property type="match status" value="1"/>
</dbReference>
<dbReference type="HAMAP" id="MF_01925">
    <property type="entry name" value="P5C_reductase"/>
    <property type="match status" value="1"/>
</dbReference>
<dbReference type="InterPro" id="IPR053790">
    <property type="entry name" value="P5CR-like_CS"/>
</dbReference>
<dbReference type="Pfam" id="PF03807">
    <property type="entry name" value="F420_oxidored"/>
    <property type="match status" value="1"/>
</dbReference>
<protein>
    <recommendedName>
        <fullName evidence="6 7">Pyrroline-5-carboxylate reductase</fullName>
        <shortName evidence="6">P5C reductase</shortName>
        <shortName evidence="6">P5CR</shortName>
        <ecNumber evidence="6 7">1.5.1.2</ecNumber>
    </recommendedName>
    <alternativeName>
        <fullName evidence="6">PCA reductase</fullName>
    </alternativeName>
</protein>
<reference evidence="12 13" key="1">
    <citation type="submission" date="2019-01" db="EMBL/GenBank/DDBJ databases">
        <title>Vagococcus silagei sp. nov. isolated from brewer's grain.</title>
        <authorList>
            <person name="Guu J.-R."/>
        </authorList>
    </citation>
    <scope>NUCLEOTIDE SEQUENCE [LARGE SCALE GENOMIC DNA]</scope>
    <source>
        <strain evidence="12 13">2B-2</strain>
    </source>
</reference>
<dbReference type="EMBL" id="SDGV01000010">
    <property type="protein sequence ID" value="THB61607.1"/>
    <property type="molecule type" value="Genomic_DNA"/>
</dbReference>
<dbReference type="FunFam" id="1.10.3730.10:FF:000001">
    <property type="entry name" value="Pyrroline-5-carboxylate reductase"/>
    <property type="match status" value="1"/>
</dbReference>
<keyword evidence="2 6" id="KW-0641">Proline biosynthesis</keyword>
<feature type="binding site" evidence="8">
    <location>
        <begin position="6"/>
        <end position="11"/>
    </location>
    <ligand>
        <name>NADP(+)</name>
        <dbReference type="ChEBI" id="CHEBI:58349"/>
    </ligand>
</feature>
<evidence type="ECO:0000256" key="5">
    <source>
        <dbReference type="ARBA" id="ARBA00058118"/>
    </source>
</evidence>
<dbReference type="SUPFAM" id="SSF48179">
    <property type="entry name" value="6-phosphogluconate dehydrogenase C-terminal domain-like"/>
    <property type="match status" value="1"/>
</dbReference>
<evidence type="ECO:0000256" key="3">
    <source>
        <dbReference type="ARBA" id="ARBA00022857"/>
    </source>
</evidence>
<evidence type="ECO:0000256" key="9">
    <source>
        <dbReference type="RuleBase" id="RU003903"/>
    </source>
</evidence>
<comment type="caution">
    <text evidence="12">The sequence shown here is derived from an EMBL/GenBank/DDBJ whole genome shotgun (WGS) entry which is preliminary data.</text>
</comment>
<dbReference type="RefSeq" id="WP_136136380.1">
    <property type="nucleotide sequence ID" value="NZ_SDGV01000010.1"/>
</dbReference>
<comment type="subcellular location">
    <subcellularLocation>
        <location evidence="6">Cytoplasm</location>
    </subcellularLocation>
</comment>
<keyword evidence="4 6" id="KW-0560">Oxidoreductase</keyword>
<evidence type="ECO:0000256" key="4">
    <source>
        <dbReference type="ARBA" id="ARBA00023002"/>
    </source>
</evidence>
<dbReference type="GO" id="GO:0004735">
    <property type="term" value="F:pyrroline-5-carboxylate reductase activity"/>
    <property type="evidence" value="ECO:0007669"/>
    <property type="project" value="UniProtKB-UniRule"/>
</dbReference>
<comment type="catalytic activity">
    <reaction evidence="6">
        <text>L-proline + NAD(+) = (S)-1-pyrroline-5-carboxylate + NADH + 2 H(+)</text>
        <dbReference type="Rhea" id="RHEA:14105"/>
        <dbReference type="ChEBI" id="CHEBI:15378"/>
        <dbReference type="ChEBI" id="CHEBI:17388"/>
        <dbReference type="ChEBI" id="CHEBI:57540"/>
        <dbReference type="ChEBI" id="CHEBI:57945"/>
        <dbReference type="ChEBI" id="CHEBI:60039"/>
        <dbReference type="EC" id="1.5.1.2"/>
    </reaction>
</comment>
<keyword evidence="13" id="KW-1185">Reference proteome</keyword>
<evidence type="ECO:0000259" key="11">
    <source>
        <dbReference type="Pfam" id="PF14748"/>
    </source>
</evidence>
<sequence>MKIGILGAGHMGGAMIKGWLRSKQVQPKNILVKGGKSGTAEALQAELGFELTQDINDFAKVDVIFLAVSTPLIMPMIEQLKEILIKTNIPLVSVSAGVPIQEMQEVLGEEYPIAHAIPNTPAQINQGITGISFAKKINSDEKKLITTAFEYLGTIMEISESKIGVFGTLAGCGPAFVDIFLDALADGAVLHGLDRETAQTVAAHMVSSAANLMLETGKHPGVLKDEVASPGGTTIKGITALEKEGFRYATINALDTIMKS</sequence>
<keyword evidence="6" id="KW-0963">Cytoplasm</keyword>
<dbReference type="Proteomes" id="UP000310506">
    <property type="component" value="Unassembled WGS sequence"/>
</dbReference>
<dbReference type="SUPFAM" id="SSF51735">
    <property type="entry name" value="NAD(P)-binding Rossmann-fold domains"/>
    <property type="match status" value="1"/>
</dbReference>
<dbReference type="Gene3D" id="1.10.3730.10">
    <property type="entry name" value="ProC C-terminal domain-like"/>
    <property type="match status" value="1"/>
</dbReference>
<evidence type="ECO:0000256" key="7">
    <source>
        <dbReference type="NCBIfam" id="TIGR00112"/>
    </source>
</evidence>
<evidence type="ECO:0000259" key="10">
    <source>
        <dbReference type="Pfam" id="PF03807"/>
    </source>
</evidence>
<dbReference type="PIRSF" id="PIRSF000193">
    <property type="entry name" value="Pyrrol-5-carb_rd"/>
    <property type="match status" value="1"/>
</dbReference>
<evidence type="ECO:0000256" key="6">
    <source>
        <dbReference type="HAMAP-Rule" id="MF_01925"/>
    </source>
</evidence>
<dbReference type="EC" id="1.5.1.2" evidence="6 7"/>
<dbReference type="InterPro" id="IPR008927">
    <property type="entry name" value="6-PGluconate_DH-like_C_sf"/>
</dbReference>
<dbReference type="AlphaFoldDB" id="A0A4S3B5M0"/>
<dbReference type="NCBIfam" id="TIGR00112">
    <property type="entry name" value="proC"/>
    <property type="match status" value="1"/>
</dbReference>
<evidence type="ECO:0000256" key="1">
    <source>
        <dbReference type="ARBA" id="ARBA00005525"/>
    </source>
</evidence>
<feature type="domain" description="Pyrroline-5-carboxylate reductase catalytic N-terminal" evidence="10">
    <location>
        <begin position="2"/>
        <end position="95"/>
    </location>
</feature>
<dbReference type="OrthoDB" id="9805754at2"/>
<comment type="function">
    <text evidence="5 6">Catalyzes the reduction of 1-pyrroline-5-carboxylate (PCA) to L-proline.</text>
</comment>
<dbReference type="InterPro" id="IPR029036">
    <property type="entry name" value="P5CR_dimer"/>
</dbReference>
<dbReference type="InterPro" id="IPR036291">
    <property type="entry name" value="NAD(P)-bd_dom_sf"/>
</dbReference>
<feature type="domain" description="Pyrroline-5-carboxylate reductase dimerisation" evidence="11">
    <location>
        <begin position="160"/>
        <end position="258"/>
    </location>
</feature>
<accession>A0A4S3B5M0</accession>
<gene>
    <name evidence="6 12" type="primary">proC</name>
    <name evidence="12" type="ORF">ESZ54_03910</name>
</gene>
<evidence type="ECO:0000313" key="13">
    <source>
        <dbReference type="Proteomes" id="UP000310506"/>
    </source>
</evidence>
<keyword evidence="3 6" id="KW-0521">NADP</keyword>
<comment type="similarity">
    <text evidence="1 6 9">Belongs to the pyrroline-5-carboxylate reductase family.</text>
</comment>
<keyword evidence="6 9" id="KW-0028">Amino-acid biosynthesis</keyword>
<dbReference type="PROSITE" id="PS00521">
    <property type="entry name" value="P5CR"/>
    <property type="match status" value="1"/>
</dbReference>
<dbReference type="Pfam" id="PF14748">
    <property type="entry name" value="P5CR_dimer"/>
    <property type="match status" value="1"/>
</dbReference>
<organism evidence="12 13">
    <name type="scientific">Vagococcus silagei</name>
    <dbReference type="NCBI Taxonomy" id="2508885"/>
    <lineage>
        <taxon>Bacteria</taxon>
        <taxon>Bacillati</taxon>
        <taxon>Bacillota</taxon>
        <taxon>Bacilli</taxon>
        <taxon>Lactobacillales</taxon>
        <taxon>Enterococcaceae</taxon>
        <taxon>Vagococcus</taxon>
    </lineage>
</organism>
<dbReference type="InterPro" id="IPR000304">
    <property type="entry name" value="Pyrroline-COOH_reductase"/>
</dbReference>
<dbReference type="PANTHER" id="PTHR11645">
    <property type="entry name" value="PYRROLINE-5-CARBOXYLATE REDUCTASE"/>
    <property type="match status" value="1"/>
</dbReference>
<dbReference type="Gene3D" id="3.40.50.720">
    <property type="entry name" value="NAD(P)-binding Rossmann-like Domain"/>
    <property type="match status" value="1"/>
</dbReference>
<proteinExistence type="inferred from homology"/>
<dbReference type="InterPro" id="IPR028939">
    <property type="entry name" value="P5C_Rdtase_cat_N"/>
</dbReference>